<proteinExistence type="predicted"/>
<dbReference type="InterPro" id="IPR049837">
    <property type="entry name" value="TnpC_reg-like"/>
</dbReference>
<dbReference type="NCBIfam" id="NF041282">
    <property type="entry name" value="TnpC_regulator"/>
    <property type="match status" value="1"/>
</dbReference>
<dbReference type="RefSeq" id="WP_085276270.1">
    <property type="nucleotide sequence ID" value="NZ_FXAG01000009.1"/>
</dbReference>
<reference evidence="4" key="2">
    <citation type="submission" date="2017-04" db="EMBL/GenBank/DDBJ databases">
        <authorList>
            <person name="Varghese N."/>
            <person name="Submissions S."/>
        </authorList>
    </citation>
    <scope>NUCLEOTIDE SEQUENCE [LARGE SCALE GENOMIC DNA]</scope>
    <source>
        <strain evidence="4">DSM 22618</strain>
    </source>
</reference>
<dbReference type="EMBL" id="FXAG01000014">
    <property type="protein sequence ID" value="SMF32283.1"/>
    <property type="molecule type" value="Genomic_DNA"/>
</dbReference>
<name>A0A1Y6CBS7_9NEIS</name>
<gene>
    <name evidence="1" type="ORF">SAMN02745746_02007</name>
    <name evidence="2" type="ORF">SAMN02745746_02555</name>
    <name evidence="3" type="ORF">SAMN02745746_03484</name>
</gene>
<evidence type="ECO:0000313" key="2">
    <source>
        <dbReference type="EMBL" id="SMF32283.1"/>
    </source>
</evidence>
<reference evidence="3" key="1">
    <citation type="submission" date="2017-04" db="EMBL/GenBank/DDBJ databases">
        <authorList>
            <person name="Afonso C.L."/>
            <person name="Miller P.J."/>
            <person name="Scott M.A."/>
            <person name="Spackman E."/>
            <person name="Goraichik I."/>
            <person name="Dimitrov K.M."/>
            <person name="Suarez D.L."/>
            <person name="Swayne D.E."/>
        </authorList>
    </citation>
    <scope>NUCLEOTIDE SEQUENCE [LARGE SCALE GENOMIC DNA]</scope>
    <source>
        <strain evidence="3">DSM 22618</strain>
    </source>
</reference>
<keyword evidence="4" id="KW-1185">Reference proteome</keyword>
<sequence length="119" mass="13250">MDLPEPTFQVTPYGDVDAKRLESLRDSFDTTSLLKLVDRLDGLQARLKPIGGIRDDLLRLHGMAHTVLNGNPLSRPSGDLDIWEEAAELANEFRDLAKVFLQAAEQVEPLAELRPDQGD</sequence>
<dbReference type="STRING" id="1123014.SAMN02745746_02007"/>
<evidence type="ECO:0008006" key="5">
    <source>
        <dbReference type="Google" id="ProtNLM"/>
    </source>
</evidence>
<protein>
    <recommendedName>
        <fullName evidence="5">Transposase</fullName>
    </recommendedName>
</protein>
<dbReference type="EMBL" id="FXAG01000024">
    <property type="protein sequence ID" value="SMF47415.1"/>
    <property type="molecule type" value="Genomic_DNA"/>
</dbReference>
<dbReference type="Proteomes" id="UP000192920">
    <property type="component" value="Unassembled WGS sequence"/>
</dbReference>
<accession>A0A1Y6CBS7</accession>
<evidence type="ECO:0000313" key="4">
    <source>
        <dbReference type="Proteomes" id="UP000192920"/>
    </source>
</evidence>
<evidence type="ECO:0000313" key="3">
    <source>
        <dbReference type="EMBL" id="SMF47415.1"/>
    </source>
</evidence>
<dbReference type="EMBL" id="FXAG01000009">
    <property type="protein sequence ID" value="SMF22913.1"/>
    <property type="molecule type" value="Genomic_DNA"/>
</dbReference>
<dbReference type="AlphaFoldDB" id="A0A1Y6CBS7"/>
<organism evidence="3 4">
    <name type="scientific">Pseudogulbenkiania subflava DSM 22618</name>
    <dbReference type="NCBI Taxonomy" id="1123014"/>
    <lineage>
        <taxon>Bacteria</taxon>
        <taxon>Pseudomonadati</taxon>
        <taxon>Pseudomonadota</taxon>
        <taxon>Betaproteobacteria</taxon>
        <taxon>Neisseriales</taxon>
        <taxon>Chromobacteriaceae</taxon>
        <taxon>Pseudogulbenkiania</taxon>
    </lineage>
</organism>
<evidence type="ECO:0000313" key="1">
    <source>
        <dbReference type="EMBL" id="SMF22913.1"/>
    </source>
</evidence>